<gene>
    <name evidence="2" type="ORF">GCM10022244_38040</name>
</gene>
<evidence type="ECO:0000313" key="2">
    <source>
        <dbReference type="EMBL" id="GAA3924840.1"/>
    </source>
</evidence>
<sequence>MPAPLRRARTAAVAVPLALAGLMATATGAHATPVKTYFDCRVGTVTGLAYNVYGDADAPATVRPGGTLDVTLDPAPITPNPAYNKEVKNVALQFKLPAGAQVVSATVADGGTAGTPELTVEGTKAVLRAAGPYTANTPFDLWGPRS</sequence>
<keyword evidence="3" id="KW-1185">Reference proteome</keyword>
<evidence type="ECO:0008006" key="4">
    <source>
        <dbReference type="Google" id="ProtNLM"/>
    </source>
</evidence>
<feature type="chain" id="PRO_5045904732" description="Cyclase" evidence="1">
    <location>
        <begin position="32"/>
        <end position="146"/>
    </location>
</feature>
<dbReference type="EMBL" id="BAABAJ010000011">
    <property type="protein sequence ID" value="GAA3924840.1"/>
    <property type="molecule type" value="Genomic_DNA"/>
</dbReference>
<protein>
    <recommendedName>
        <fullName evidence="4">Cyclase</fullName>
    </recommendedName>
</protein>
<proteinExistence type="predicted"/>
<organism evidence="2 3">
    <name type="scientific">Streptomyces gulbargensis</name>
    <dbReference type="NCBI Taxonomy" id="364901"/>
    <lineage>
        <taxon>Bacteria</taxon>
        <taxon>Bacillati</taxon>
        <taxon>Actinomycetota</taxon>
        <taxon>Actinomycetes</taxon>
        <taxon>Kitasatosporales</taxon>
        <taxon>Streptomycetaceae</taxon>
        <taxon>Streptomyces</taxon>
    </lineage>
</organism>
<dbReference type="Proteomes" id="UP001501000">
    <property type="component" value="Unassembled WGS sequence"/>
</dbReference>
<feature type="signal peptide" evidence="1">
    <location>
        <begin position="1"/>
        <end position="31"/>
    </location>
</feature>
<reference evidence="3" key="1">
    <citation type="journal article" date="2019" name="Int. J. Syst. Evol. Microbiol.">
        <title>The Global Catalogue of Microorganisms (GCM) 10K type strain sequencing project: providing services to taxonomists for standard genome sequencing and annotation.</title>
        <authorList>
            <consortium name="The Broad Institute Genomics Platform"/>
            <consortium name="The Broad Institute Genome Sequencing Center for Infectious Disease"/>
            <person name="Wu L."/>
            <person name="Ma J."/>
        </authorList>
    </citation>
    <scope>NUCLEOTIDE SEQUENCE [LARGE SCALE GENOMIC DNA]</scope>
    <source>
        <strain evidence="3">JCM 16956</strain>
    </source>
</reference>
<accession>A0ABP7MJW7</accession>
<name>A0ABP7MJW7_9ACTN</name>
<comment type="caution">
    <text evidence="2">The sequence shown here is derived from an EMBL/GenBank/DDBJ whole genome shotgun (WGS) entry which is preliminary data.</text>
</comment>
<dbReference type="RefSeq" id="WP_345284312.1">
    <property type="nucleotide sequence ID" value="NZ_BAABAJ010000011.1"/>
</dbReference>
<keyword evidence="1" id="KW-0732">Signal</keyword>
<evidence type="ECO:0000313" key="3">
    <source>
        <dbReference type="Proteomes" id="UP001501000"/>
    </source>
</evidence>
<evidence type="ECO:0000256" key="1">
    <source>
        <dbReference type="SAM" id="SignalP"/>
    </source>
</evidence>